<dbReference type="InterPro" id="IPR015003">
    <property type="entry name" value="DUF1853"/>
</dbReference>
<dbReference type="RefSeq" id="WP_073221574.1">
    <property type="nucleotide sequence ID" value="NZ_FNNS01000032.1"/>
</dbReference>
<reference evidence="2" key="1">
    <citation type="submission" date="2016-11" db="EMBL/GenBank/DDBJ databases">
        <authorList>
            <person name="Varghese N."/>
            <person name="Submissions S."/>
        </authorList>
    </citation>
    <scope>NUCLEOTIDE SEQUENCE [LARGE SCALE GENOMIC DNA]</scope>
    <source>
        <strain evidence="2">DSM 26349</strain>
    </source>
</reference>
<protein>
    <recommendedName>
        <fullName evidence="3">DUF1853 domain-containing protein</fullName>
    </recommendedName>
</protein>
<gene>
    <name evidence="1" type="ORF">SAMN04487908_13311</name>
</gene>
<evidence type="ECO:0000313" key="1">
    <source>
        <dbReference type="EMBL" id="SHJ93228.1"/>
    </source>
</evidence>
<sequence>MSSKGTEILNSFISAPELKLNSETYPFLNFSFYKEEIAESEFIFPKNSIIGLQAEGCFEAFLKNSKHYRLLASNLQIQGEKGTIGELDYIVQNQATDEVVHIELSCKFYLYDNKITTSEESKWIGPNRKDSLYDKLEKLKSKQFPLIRASETIETLEGLNIDVPSTQQLCLKAFLFVPKEINLNSFSKVYQDCIVGYWMRQKDFIQEDQDALFAIPTKKEWLLPISQITSWISYNELNIEIKRNLKNKKSPLIYRKKRKKTERFFVVWW</sequence>
<accession>A0A1M6NBX0</accession>
<dbReference type="STRING" id="797419.SAMN05216556_13219"/>
<name>A0A1M6NBX0_9FLAO</name>
<dbReference type="EMBL" id="FQYV01000033">
    <property type="protein sequence ID" value="SHJ93228.1"/>
    <property type="molecule type" value="Genomic_DNA"/>
</dbReference>
<proteinExistence type="predicted"/>
<organism evidence="1 2">
    <name type="scientific">Aequorivita viscosa</name>
    <dbReference type="NCBI Taxonomy" id="797419"/>
    <lineage>
        <taxon>Bacteria</taxon>
        <taxon>Pseudomonadati</taxon>
        <taxon>Bacteroidota</taxon>
        <taxon>Flavobacteriia</taxon>
        <taxon>Flavobacteriales</taxon>
        <taxon>Flavobacteriaceae</taxon>
        <taxon>Aequorivita</taxon>
    </lineage>
</organism>
<dbReference type="AlphaFoldDB" id="A0A1M6NBX0"/>
<keyword evidence="2" id="KW-1185">Reference proteome</keyword>
<dbReference type="Pfam" id="PF08907">
    <property type="entry name" value="DUF1853"/>
    <property type="match status" value="1"/>
</dbReference>
<dbReference type="OrthoDB" id="1466769at2"/>
<evidence type="ECO:0000313" key="2">
    <source>
        <dbReference type="Proteomes" id="UP000184172"/>
    </source>
</evidence>
<evidence type="ECO:0008006" key="3">
    <source>
        <dbReference type="Google" id="ProtNLM"/>
    </source>
</evidence>
<dbReference type="Proteomes" id="UP000184172">
    <property type="component" value="Unassembled WGS sequence"/>
</dbReference>